<dbReference type="CDD" id="cd03254">
    <property type="entry name" value="ABCC_Glucan_exporter_like"/>
    <property type="match status" value="1"/>
</dbReference>
<feature type="region of interest" description="Disordered" evidence="11">
    <location>
        <begin position="1"/>
        <end position="39"/>
    </location>
</feature>
<feature type="domain" description="ABC transporter" evidence="13">
    <location>
        <begin position="417"/>
        <end position="651"/>
    </location>
</feature>
<dbReference type="PANTHER" id="PTHR43394:SF1">
    <property type="entry name" value="ATP-BINDING CASSETTE SUB-FAMILY B MEMBER 10, MITOCHONDRIAL"/>
    <property type="match status" value="1"/>
</dbReference>
<dbReference type="AlphaFoldDB" id="A0A916T3D8"/>
<dbReference type="GO" id="GO:0005886">
    <property type="term" value="C:plasma membrane"/>
    <property type="evidence" value="ECO:0007669"/>
    <property type="project" value="UniProtKB-SubCell"/>
</dbReference>
<dbReference type="SUPFAM" id="SSF90123">
    <property type="entry name" value="ABC transporter transmembrane region"/>
    <property type="match status" value="1"/>
</dbReference>
<feature type="transmembrane region" description="Helical" evidence="12">
    <location>
        <begin position="139"/>
        <end position="159"/>
    </location>
</feature>
<reference evidence="15" key="1">
    <citation type="journal article" date="2014" name="Int. J. Syst. Evol. Microbiol.">
        <title>Complete genome sequence of Corynebacterium casei LMG S-19264T (=DSM 44701T), isolated from a smear-ripened cheese.</title>
        <authorList>
            <consortium name="US DOE Joint Genome Institute (JGI-PGF)"/>
            <person name="Walter F."/>
            <person name="Albersmeier A."/>
            <person name="Kalinowski J."/>
            <person name="Ruckert C."/>
        </authorList>
    </citation>
    <scope>NUCLEOTIDE SEQUENCE</scope>
    <source>
        <strain evidence="15">CGMCC 1.15085</strain>
    </source>
</reference>
<feature type="compositionally biased region" description="Low complexity" evidence="11">
    <location>
        <begin position="1"/>
        <end position="20"/>
    </location>
</feature>
<feature type="transmembrane region" description="Helical" evidence="12">
    <location>
        <begin position="59"/>
        <end position="78"/>
    </location>
</feature>
<evidence type="ECO:0000256" key="5">
    <source>
        <dbReference type="ARBA" id="ARBA00022840"/>
    </source>
</evidence>
<evidence type="ECO:0000313" key="16">
    <source>
        <dbReference type="Proteomes" id="UP000636793"/>
    </source>
</evidence>
<keyword evidence="4" id="KW-0547">Nucleotide-binding</keyword>
<dbReference type="Gene3D" id="1.20.1560.10">
    <property type="entry name" value="ABC transporter type 1, transmembrane domain"/>
    <property type="match status" value="1"/>
</dbReference>
<dbReference type="GO" id="GO:0016887">
    <property type="term" value="F:ATP hydrolysis activity"/>
    <property type="evidence" value="ECO:0007669"/>
    <property type="project" value="InterPro"/>
</dbReference>
<evidence type="ECO:0000256" key="2">
    <source>
        <dbReference type="ARBA" id="ARBA00022448"/>
    </source>
</evidence>
<evidence type="ECO:0000256" key="11">
    <source>
        <dbReference type="SAM" id="MobiDB-lite"/>
    </source>
</evidence>
<keyword evidence="5 15" id="KW-0067">ATP-binding</keyword>
<evidence type="ECO:0000259" key="14">
    <source>
        <dbReference type="PROSITE" id="PS50929"/>
    </source>
</evidence>
<evidence type="ECO:0000256" key="4">
    <source>
        <dbReference type="ARBA" id="ARBA00022741"/>
    </source>
</evidence>
<evidence type="ECO:0000256" key="9">
    <source>
        <dbReference type="ARBA" id="ARBA00061644"/>
    </source>
</evidence>
<dbReference type="SMART" id="SM00382">
    <property type="entry name" value="AAA"/>
    <property type="match status" value="1"/>
</dbReference>
<accession>A0A916T3D8</accession>
<evidence type="ECO:0000256" key="3">
    <source>
        <dbReference type="ARBA" id="ARBA00022692"/>
    </source>
</evidence>
<evidence type="ECO:0000259" key="13">
    <source>
        <dbReference type="PROSITE" id="PS50893"/>
    </source>
</evidence>
<dbReference type="PROSITE" id="PS00211">
    <property type="entry name" value="ABC_TRANSPORTER_1"/>
    <property type="match status" value="1"/>
</dbReference>
<protein>
    <recommendedName>
        <fullName evidence="10">Fatty acid ABC transporter ATP-binding/permease protein</fullName>
    </recommendedName>
</protein>
<feature type="domain" description="ABC transmembrane type-1" evidence="14">
    <location>
        <begin position="62"/>
        <end position="385"/>
    </location>
</feature>
<dbReference type="PROSITE" id="PS50893">
    <property type="entry name" value="ABC_TRANSPORTER_2"/>
    <property type="match status" value="1"/>
</dbReference>
<comment type="similarity">
    <text evidence="9">Belongs to the ABC transporter superfamily. Lipid exporter (TC 3.A.1.106) family.</text>
</comment>
<comment type="function">
    <text evidence="8">ABC transporter involved in fatty acid import. Transmembrane domains (TMD) form a pore in the membrane and the ATP-binding domain (NBD) is responsible for energy generation.</text>
</comment>
<evidence type="ECO:0000256" key="7">
    <source>
        <dbReference type="ARBA" id="ARBA00023136"/>
    </source>
</evidence>
<keyword evidence="6 12" id="KW-1133">Transmembrane helix</keyword>
<sequence>MAKKTTVQEAAPAATEQQPAKPMRRQGGGPHMGLGMAEKSKDFSGSAKRLLGRLTPHRATLIVILMMTVGAVGLNVVGPKVLGKAVDTIYSGAVGSQLPQGQTKQQVVQALRDRGQGTFADMVSGMDVVPGVGIDFGTLGRILLIVLCLYLFAGVFQFIQARLLNRVVQDTMNTLRKDVEAKVNKVPLSYLDGQPRGELLSRLTNDVDNIGQSMQQTISQLLVNGLTVIGVIVMMLTISWWLTLVAMVAIPIVMIVTRQVMKRSQKLFIAQWGHTGALNAQIEETFSGHELVKVFGRQHEVDAAFDSTNDQLTTVSWKAQFVSGLVMPIMMFVGNLQYVVVCVLGGLQVANGSMTLGNVTAFVQYSRQFTQPLTQMASMVNLMQSGVASAERVFEVLDAPEERPDENAPMPPTCGAVEFEHVDFGYTPEQPLIEDLSLAVEPGQTVAIVGPTGAGKTTLVNLIMRFYEIDSGRITIDGQDITAISRQDLRSRIGMVLQDAWLFHGTIRENIAYGRLDATEEQIHAAAEATFVDRFVRSLPDGYDTVIDEEGSGVSVGERQLITIARAFLADPAMLILDEATSSVDTRTEVLLQEAMAALRSDRTSFVIAHRLSTIRDADTILVMEDGHIVEQGDHDALLAAEGAYHRLYMSQFEGAMTETDPNALDPA</sequence>
<dbReference type="Proteomes" id="UP000636793">
    <property type="component" value="Unassembled WGS sequence"/>
</dbReference>
<dbReference type="PROSITE" id="PS50929">
    <property type="entry name" value="ABC_TM1F"/>
    <property type="match status" value="1"/>
</dbReference>
<dbReference type="InterPro" id="IPR003593">
    <property type="entry name" value="AAA+_ATPase"/>
</dbReference>
<evidence type="ECO:0000256" key="12">
    <source>
        <dbReference type="SAM" id="Phobius"/>
    </source>
</evidence>
<keyword evidence="7 12" id="KW-0472">Membrane</keyword>
<dbReference type="GO" id="GO:0005524">
    <property type="term" value="F:ATP binding"/>
    <property type="evidence" value="ECO:0007669"/>
    <property type="project" value="UniProtKB-KW"/>
</dbReference>
<dbReference type="RefSeq" id="WP_373284605.1">
    <property type="nucleotide sequence ID" value="NZ_BMHI01000003.1"/>
</dbReference>
<keyword evidence="2" id="KW-0813">Transport</keyword>
<keyword evidence="3 12" id="KW-0812">Transmembrane</keyword>
<dbReference type="InterPro" id="IPR039421">
    <property type="entry name" value="Type_1_exporter"/>
</dbReference>
<evidence type="ECO:0000256" key="8">
    <source>
        <dbReference type="ARBA" id="ARBA00055053"/>
    </source>
</evidence>
<comment type="subcellular location">
    <subcellularLocation>
        <location evidence="1">Cell membrane</location>
        <topology evidence="1">Multi-pass membrane protein</topology>
    </subcellularLocation>
</comment>
<dbReference type="EMBL" id="BMHI01000003">
    <property type="protein sequence ID" value="GGB30024.1"/>
    <property type="molecule type" value="Genomic_DNA"/>
</dbReference>
<evidence type="ECO:0000313" key="15">
    <source>
        <dbReference type="EMBL" id="GGB30024.1"/>
    </source>
</evidence>
<gene>
    <name evidence="15" type="ORF">GCM10011492_20550</name>
</gene>
<dbReference type="InterPro" id="IPR027417">
    <property type="entry name" value="P-loop_NTPase"/>
</dbReference>
<reference evidence="15" key="2">
    <citation type="submission" date="2020-09" db="EMBL/GenBank/DDBJ databases">
        <authorList>
            <person name="Sun Q."/>
            <person name="Zhou Y."/>
        </authorList>
    </citation>
    <scope>NUCLEOTIDE SEQUENCE</scope>
    <source>
        <strain evidence="15">CGMCC 1.15085</strain>
    </source>
</reference>
<dbReference type="FunFam" id="3.40.50.300:FF:000287">
    <property type="entry name" value="Multidrug ABC transporter ATP-binding protein"/>
    <property type="match status" value="1"/>
</dbReference>
<organism evidence="15 16">
    <name type="scientific">Flexivirga endophytica</name>
    <dbReference type="NCBI Taxonomy" id="1849103"/>
    <lineage>
        <taxon>Bacteria</taxon>
        <taxon>Bacillati</taxon>
        <taxon>Actinomycetota</taxon>
        <taxon>Actinomycetes</taxon>
        <taxon>Micrococcales</taxon>
        <taxon>Dermacoccaceae</taxon>
        <taxon>Flexivirga</taxon>
    </lineage>
</organism>
<dbReference type="GO" id="GO:0015421">
    <property type="term" value="F:ABC-type oligopeptide transporter activity"/>
    <property type="evidence" value="ECO:0007669"/>
    <property type="project" value="TreeGrafter"/>
</dbReference>
<dbReference type="Pfam" id="PF00664">
    <property type="entry name" value="ABC_membrane"/>
    <property type="match status" value="1"/>
</dbReference>
<feature type="transmembrane region" description="Helical" evidence="12">
    <location>
        <begin position="221"/>
        <end position="238"/>
    </location>
</feature>
<dbReference type="InterPro" id="IPR003439">
    <property type="entry name" value="ABC_transporter-like_ATP-bd"/>
</dbReference>
<name>A0A916T3D8_9MICO</name>
<dbReference type="Pfam" id="PF00005">
    <property type="entry name" value="ABC_tran"/>
    <property type="match status" value="1"/>
</dbReference>
<dbReference type="PANTHER" id="PTHR43394">
    <property type="entry name" value="ATP-DEPENDENT PERMEASE MDL1, MITOCHONDRIAL"/>
    <property type="match status" value="1"/>
</dbReference>
<dbReference type="CDD" id="cd18547">
    <property type="entry name" value="ABC_6TM_Tm288_like"/>
    <property type="match status" value="1"/>
</dbReference>
<proteinExistence type="inferred from homology"/>
<evidence type="ECO:0000256" key="1">
    <source>
        <dbReference type="ARBA" id="ARBA00004651"/>
    </source>
</evidence>
<dbReference type="InterPro" id="IPR011527">
    <property type="entry name" value="ABC1_TM_dom"/>
</dbReference>
<keyword evidence="16" id="KW-1185">Reference proteome</keyword>
<evidence type="ECO:0000256" key="10">
    <source>
        <dbReference type="ARBA" id="ARBA00071747"/>
    </source>
</evidence>
<dbReference type="Gene3D" id="3.40.50.300">
    <property type="entry name" value="P-loop containing nucleotide triphosphate hydrolases"/>
    <property type="match status" value="1"/>
</dbReference>
<dbReference type="SUPFAM" id="SSF52540">
    <property type="entry name" value="P-loop containing nucleoside triphosphate hydrolases"/>
    <property type="match status" value="1"/>
</dbReference>
<evidence type="ECO:0000256" key="6">
    <source>
        <dbReference type="ARBA" id="ARBA00022989"/>
    </source>
</evidence>
<dbReference type="InterPro" id="IPR017871">
    <property type="entry name" value="ABC_transporter-like_CS"/>
</dbReference>
<comment type="caution">
    <text evidence="15">The sequence shown here is derived from an EMBL/GenBank/DDBJ whole genome shotgun (WGS) entry which is preliminary data.</text>
</comment>
<dbReference type="InterPro" id="IPR036640">
    <property type="entry name" value="ABC1_TM_sf"/>
</dbReference>